<keyword evidence="5 10" id="KW-0812">Transmembrane</keyword>
<dbReference type="PANTHER" id="PTHR30266:SF2">
    <property type="entry name" value="LARGE-CONDUCTANCE MECHANOSENSITIVE CHANNEL"/>
    <property type="match status" value="1"/>
</dbReference>
<keyword evidence="10" id="KW-0997">Cell inner membrane</keyword>
<keyword evidence="4 10" id="KW-1003">Cell membrane</keyword>
<evidence type="ECO:0000256" key="4">
    <source>
        <dbReference type="ARBA" id="ARBA00022475"/>
    </source>
</evidence>
<keyword evidence="6 10" id="KW-1133">Transmembrane helix</keyword>
<dbReference type="RefSeq" id="WP_082411546.1">
    <property type="nucleotide sequence ID" value="NZ_AP019782.1"/>
</dbReference>
<evidence type="ECO:0000313" key="11">
    <source>
        <dbReference type="EMBL" id="BBL71452.1"/>
    </source>
</evidence>
<comment type="function">
    <text evidence="10">Channel that opens in response to stretch forces in the membrane lipid bilayer. May participate in the regulation of osmotic pressure changes within the cell.</text>
</comment>
<evidence type="ECO:0000256" key="1">
    <source>
        <dbReference type="ARBA" id="ARBA00004651"/>
    </source>
</evidence>
<feature type="transmembrane region" description="Helical" evidence="10">
    <location>
        <begin position="21"/>
        <end position="40"/>
    </location>
</feature>
<accession>A0A8D4VPR4</accession>
<keyword evidence="7 10" id="KW-0406">Ion transport</keyword>
<keyword evidence="9 10" id="KW-0407">Ion channel</keyword>
<evidence type="ECO:0000256" key="2">
    <source>
        <dbReference type="ARBA" id="ARBA00007254"/>
    </source>
</evidence>
<dbReference type="InterPro" id="IPR001185">
    <property type="entry name" value="MS_channel"/>
</dbReference>
<dbReference type="EMBL" id="AP019782">
    <property type="protein sequence ID" value="BBL71452.1"/>
    <property type="molecule type" value="Genomic_DNA"/>
</dbReference>
<sequence length="137" mass="15132">MIPSQRVSSLLSEFKRFAFKGNVVDLAIGVIIGGAFGKIVDSLVKHIIMPTVSVLLPGEQGYLAWKLTFNGKDIPYGLFLGEVVNFLIVAFALFLFTVKFLGWLSRSKQEEAAAPPPPTRDQELLTEIRDLLKKNAP</sequence>
<evidence type="ECO:0000256" key="5">
    <source>
        <dbReference type="ARBA" id="ARBA00022692"/>
    </source>
</evidence>
<evidence type="ECO:0000256" key="10">
    <source>
        <dbReference type="HAMAP-Rule" id="MF_00115"/>
    </source>
</evidence>
<dbReference type="SUPFAM" id="SSF81330">
    <property type="entry name" value="Gated mechanosensitive channel"/>
    <property type="match status" value="1"/>
</dbReference>
<reference evidence="11" key="1">
    <citation type="submission" date="2019-06" db="EMBL/GenBank/DDBJ databases">
        <title>Complete genome sequence of Methylogaea oryzae strain JCM16910.</title>
        <authorList>
            <person name="Asakawa S."/>
        </authorList>
    </citation>
    <scope>NUCLEOTIDE SEQUENCE</scope>
    <source>
        <strain evidence="11">E10</strain>
    </source>
</reference>
<evidence type="ECO:0000256" key="6">
    <source>
        <dbReference type="ARBA" id="ARBA00022989"/>
    </source>
</evidence>
<dbReference type="Gene3D" id="1.10.1200.120">
    <property type="entry name" value="Large-conductance mechanosensitive channel, MscL, domain 1"/>
    <property type="match status" value="1"/>
</dbReference>
<keyword evidence="8 10" id="KW-0472">Membrane</keyword>
<evidence type="ECO:0000256" key="7">
    <source>
        <dbReference type="ARBA" id="ARBA00023065"/>
    </source>
</evidence>
<dbReference type="PROSITE" id="PS01327">
    <property type="entry name" value="MSCL"/>
    <property type="match status" value="1"/>
</dbReference>
<dbReference type="GO" id="GO:0005886">
    <property type="term" value="C:plasma membrane"/>
    <property type="evidence" value="ECO:0007669"/>
    <property type="project" value="UniProtKB-SubCell"/>
</dbReference>
<dbReference type="PRINTS" id="PR01264">
    <property type="entry name" value="MECHCHANNEL"/>
</dbReference>
<comment type="similarity">
    <text evidence="2 10">Belongs to the MscL family.</text>
</comment>
<dbReference type="HAMAP" id="MF_00115">
    <property type="entry name" value="MscL"/>
    <property type="match status" value="1"/>
</dbReference>
<name>A0A8D4VPR4_9GAMM</name>
<feature type="transmembrane region" description="Helical" evidence="10">
    <location>
        <begin position="76"/>
        <end position="98"/>
    </location>
</feature>
<comment type="subcellular location">
    <subcellularLocation>
        <location evidence="10">Cell inner membrane</location>
        <topology evidence="10">Multi-pass membrane protein</topology>
    </subcellularLocation>
    <subcellularLocation>
        <location evidence="1">Cell membrane</location>
        <topology evidence="1">Multi-pass membrane protein</topology>
    </subcellularLocation>
</comment>
<gene>
    <name evidence="10 11" type="primary">mscL</name>
    <name evidence="11" type="ORF">MoryE10_20580</name>
</gene>
<evidence type="ECO:0000256" key="9">
    <source>
        <dbReference type="ARBA" id="ARBA00023303"/>
    </source>
</evidence>
<dbReference type="Proteomes" id="UP000824988">
    <property type="component" value="Chromosome"/>
</dbReference>
<dbReference type="NCBIfam" id="TIGR00220">
    <property type="entry name" value="mscL"/>
    <property type="match status" value="1"/>
</dbReference>
<dbReference type="InterPro" id="IPR036019">
    <property type="entry name" value="MscL_channel"/>
</dbReference>
<dbReference type="Pfam" id="PF01741">
    <property type="entry name" value="MscL"/>
    <property type="match status" value="1"/>
</dbReference>
<dbReference type="KEGG" id="moz:MoryE10_20580"/>
<dbReference type="PANTHER" id="PTHR30266">
    <property type="entry name" value="MECHANOSENSITIVE CHANNEL MSCL"/>
    <property type="match status" value="1"/>
</dbReference>
<protein>
    <recommendedName>
        <fullName evidence="10">Large-conductance mechanosensitive channel</fullName>
    </recommendedName>
</protein>
<dbReference type="InterPro" id="IPR019823">
    <property type="entry name" value="Mechanosensitive_channel_CS"/>
</dbReference>
<keyword evidence="12" id="KW-1185">Reference proteome</keyword>
<dbReference type="GO" id="GO:0008381">
    <property type="term" value="F:mechanosensitive monoatomic ion channel activity"/>
    <property type="evidence" value="ECO:0007669"/>
    <property type="project" value="UniProtKB-UniRule"/>
</dbReference>
<evidence type="ECO:0000313" key="12">
    <source>
        <dbReference type="Proteomes" id="UP000824988"/>
    </source>
</evidence>
<dbReference type="AlphaFoldDB" id="A0A8D4VPR4"/>
<proteinExistence type="inferred from homology"/>
<evidence type="ECO:0000256" key="3">
    <source>
        <dbReference type="ARBA" id="ARBA00022448"/>
    </source>
</evidence>
<keyword evidence="3 10" id="KW-0813">Transport</keyword>
<organism evidence="11 12">
    <name type="scientific">Methylogaea oryzae</name>
    <dbReference type="NCBI Taxonomy" id="1295382"/>
    <lineage>
        <taxon>Bacteria</taxon>
        <taxon>Pseudomonadati</taxon>
        <taxon>Pseudomonadota</taxon>
        <taxon>Gammaproteobacteria</taxon>
        <taxon>Methylococcales</taxon>
        <taxon>Methylococcaceae</taxon>
        <taxon>Methylogaea</taxon>
    </lineage>
</organism>
<dbReference type="InterPro" id="IPR037673">
    <property type="entry name" value="MSC/AndL"/>
</dbReference>
<evidence type="ECO:0000256" key="8">
    <source>
        <dbReference type="ARBA" id="ARBA00023136"/>
    </source>
</evidence>
<comment type="subunit">
    <text evidence="10">Homopentamer.</text>
</comment>